<feature type="compositionally biased region" description="Low complexity" evidence="1">
    <location>
        <begin position="938"/>
        <end position="947"/>
    </location>
</feature>
<evidence type="ECO:0000259" key="4">
    <source>
        <dbReference type="Pfam" id="PF18202"/>
    </source>
</evidence>
<keyword evidence="3" id="KW-0732">Signal</keyword>
<organism evidence="5 6">
    <name type="scientific">Latilactobacillus fuchuensis DSM 14340 = JCM 11249</name>
    <dbReference type="NCBI Taxonomy" id="1423747"/>
    <lineage>
        <taxon>Bacteria</taxon>
        <taxon>Bacillati</taxon>
        <taxon>Bacillota</taxon>
        <taxon>Bacilli</taxon>
        <taxon>Lactobacillales</taxon>
        <taxon>Lactobacillaceae</taxon>
        <taxon>Latilactobacillus</taxon>
    </lineage>
</organism>
<name>A0A0R1S0N0_9LACO</name>
<dbReference type="Pfam" id="PF18202">
    <property type="entry name" value="TQ"/>
    <property type="match status" value="5"/>
</dbReference>
<dbReference type="InterPro" id="IPR041100">
    <property type="entry name" value="TQ"/>
</dbReference>
<dbReference type="OrthoDB" id="2295014at2"/>
<keyword evidence="2" id="KW-1133">Transmembrane helix</keyword>
<comment type="caution">
    <text evidence="5">The sequence shown here is derived from an EMBL/GenBank/DDBJ whole genome shotgun (WGS) entry which is preliminary data.</text>
</comment>
<feature type="region of interest" description="Disordered" evidence="1">
    <location>
        <begin position="938"/>
        <end position="962"/>
    </location>
</feature>
<feature type="domain" description="T-Q ester bond containing" evidence="4">
    <location>
        <begin position="324"/>
        <end position="443"/>
    </location>
</feature>
<feature type="domain" description="T-Q ester bond containing" evidence="4">
    <location>
        <begin position="816"/>
        <end position="936"/>
    </location>
</feature>
<dbReference type="STRING" id="1423747.FC69_GL001462"/>
<dbReference type="Proteomes" id="UP000051264">
    <property type="component" value="Unassembled WGS sequence"/>
</dbReference>
<gene>
    <name evidence="5" type="ORF">FC69_GL001462</name>
</gene>
<feature type="domain" description="T-Q ester bond containing" evidence="4">
    <location>
        <begin position="570"/>
        <end position="689"/>
    </location>
</feature>
<dbReference type="PATRIC" id="fig|1423747.3.peg.1489"/>
<feature type="domain" description="T-Q ester bond containing" evidence="4">
    <location>
        <begin position="447"/>
        <end position="566"/>
    </location>
</feature>
<evidence type="ECO:0000256" key="3">
    <source>
        <dbReference type="SAM" id="SignalP"/>
    </source>
</evidence>
<dbReference type="AlphaFoldDB" id="A0A0R1S0N0"/>
<feature type="signal peptide" evidence="3">
    <location>
        <begin position="1"/>
        <end position="27"/>
    </location>
</feature>
<dbReference type="Gene3D" id="2.60.40.3930">
    <property type="match status" value="5"/>
</dbReference>
<proteinExistence type="predicted"/>
<dbReference type="EMBL" id="AZEX01000040">
    <property type="protein sequence ID" value="KRL59877.1"/>
    <property type="molecule type" value="Genomic_DNA"/>
</dbReference>
<evidence type="ECO:0000313" key="5">
    <source>
        <dbReference type="EMBL" id="KRL59877.1"/>
    </source>
</evidence>
<feature type="domain" description="T-Q ester bond containing" evidence="4">
    <location>
        <begin position="693"/>
        <end position="812"/>
    </location>
</feature>
<feature type="compositionally biased region" description="Pro residues" evidence="1">
    <location>
        <begin position="948"/>
        <end position="957"/>
    </location>
</feature>
<protein>
    <submittedName>
        <fullName evidence="5">Cna protein B-type domain protein</fullName>
    </submittedName>
</protein>
<reference evidence="5 6" key="1">
    <citation type="journal article" date="2015" name="Genome Announc.">
        <title>Expanding the biotechnology potential of lactobacilli through comparative genomics of 213 strains and associated genera.</title>
        <authorList>
            <person name="Sun Z."/>
            <person name="Harris H.M."/>
            <person name="McCann A."/>
            <person name="Guo C."/>
            <person name="Argimon S."/>
            <person name="Zhang W."/>
            <person name="Yang X."/>
            <person name="Jeffery I.B."/>
            <person name="Cooney J.C."/>
            <person name="Kagawa T.F."/>
            <person name="Liu W."/>
            <person name="Song Y."/>
            <person name="Salvetti E."/>
            <person name="Wrobel A."/>
            <person name="Rasinkangas P."/>
            <person name="Parkhill J."/>
            <person name="Rea M.C."/>
            <person name="O'Sullivan O."/>
            <person name="Ritari J."/>
            <person name="Douillard F.P."/>
            <person name="Paul Ross R."/>
            <person name="Yang R."/>
            <person name="Briner A.E."/>
            <person name="Felis G.E."/>
            <person name="de Vos W.M."/>
            <person name="Barrangou R."/>
            <person name="Klaenhammer T.R."/>
            <person name="Caufield P.W."/>
            <person name="Cui Y."/>
            <person name="Zhang H."/>
            <person name="O'Toole P.W."/>
        </authorList>
    </citation>
    <scope>NUCLEOTIDE SEQUENCE [LARGE SCALE GENOMIC DNA]</scope>
    <source>
        <strain evidence="5 6">DSM 14340</strain>
    </source>
</reference>
<evidence type="ECO:0000256" key="2">
    <source>
        <dbReference type="SAM" id="Phobius"/>
    </source>
</evidence>
<feature type="transmembrane region" description="Helical" evidence="2">
    <location>
        <begin position="969"/>
        <end position="988"/>
    </location>
</feature>
<dbReference type="NCBIfam" id="NF033903">
    <property type="entry name" value="VaFE_rpt"/>
    <property type="match status" value="5"/>
</dbReference>
<accession>A0A0R1S0N0</accession>
<feature type="chain" id="PRO_5006410255" evidence="3">
    <location>
        <begin position="28"/>
        <end position="996"/>
    </location>
</feature>
<evidence type="ECO:0000313" key="6">
    <source>
        <dbReference type="Proteomes" id="UP000051264"/>
    </source>
</evidence>
<sequence length="996" mass="105848">MLKKIGRLLGVLVVLLQVFISPVSAFAQSVPSGSKTFQPIGASNGKWNDGIELGGSYLHVDNAGIITGFAEDKQGNPWNGQKFKNMTDNIIAYCLNFNQASPNGASQPLDDLTATQKKELSNLLKLGYVENGTQVYKGQGVTTLSNVDAFTTTQWMVHTIVPTWDMSQFTITNPQLAAGVANLTNWVKEDLSIQLAKVGSMTDANGVYSQKYTLTAPHDLAGNATVTLNKNIEGAKIISPTGTADISATQGVKVNVGDQFTITVPNTTPSDAIEIVAKGGTTSFSFMKYDRPAANQQQALVVGDEYISDDETAQSDMKWSTVTPEIGTTATDKADGDKTVDADQQVTINDAVKYTNLIPGKEYTVNGTLMDKATNQPLLADGKEVMGSTTFTPTAATGTVNVEFTFNASALKGKTVVVYEKATQAGKEVAVHEDINDEGQTVTINNPNIGTTATDKADGDKLVDPDTKTTINDAVKYTNLIPGKEYTVNGTLMDKATNQPLLADGKEVTGSTTFTPTKADGTVNVEFTFNASALKGKTVVVYEKATQAGKEVAVHEDINDEGQTVTINNPKIGTTATDKADGDKLVDPDTKTTINDAVKYTGLTPGKEYTVSGVLMDKATNKPLLADGKEVTGSTTFTPTKADGTVNVEFTFNASALKGKTVVVYEKETQAGKEVAVHEDINDEGQTVTINNPKIGTTATDKADGDKLVDPEAKTTINDAVKYTDLTPGKEYTVSGVLMDKATNKPLLADGKEVTGSTTFTPTAATGTVNVTFTFNASALKGKTVVAFEKLMQNGKEVTVHEDINDEGQTVTINNPKIGTTATDKADGDKVINPDQKVTINDAVKYTDLTPGKKYTVSGVLMDKDTSKPLLVDGKEVTGSTTFIPTKAAGTVNVMFTFDASALAGKTLVAFEKLTQNGKEVAVHEDINDTAQTITVRKPNVPNVPNTPNTPNPPKTPSYPQTSGTVGSIMTWIVLLGALSAGLWYYLVDKKRTSNR</sequence>
<keyword evidence="2" id="KW-0812">Transmembrane</keyword>
<evidence type="ECO:0000256" key="1">
    <source>
        <dbReference type="SAM" id="MobiDB-lite"/>
    </source>
</evidence>
<dbReference type="eggNOG" id="COG4932">
    <property type="taxonomic scope" value="Bacteria"/>
</dbReference>
<dbReference type="RefSeq" id="WP_025082658.1">
    <property type="nucleotide sequence ID" value="NZ_AZEX01000040.1"/>
</dbReference>
<keyword evidence="2" id="KW-0472">Membrane</keyword>